<sequence length="566" mass="64537">MRFTTPEYRQKLLTAARLILKQERSVIRDNLDLLESAFELRDGWRVEGFRPYAYQAQWFESGSKFRLRYLSAANRIGKTFSAAAEFSYHATGCYPEWWRGYCAPAELIGLSRIMWAIGVSSESTRKVLQKELVGTDDARQRHKFGTGSIPRERINFDSLVCDGETLKSLRVYHESGEETTIHFYSSKQDEKVFMGQAIIFAWIDEQSEKEDELVAQSTTRVQTTGGQVVITATPEVGITDLYKRCSEDVTGKIYFQNATIYDAPHFTPEMIDDFISTTPYHQRDMRTKGIPILGVGAIYPFRTADITCSPFEIPENWRVLAALDFGYTGESDPSIIVFIAYDPETGRKYLFREWSNHSRITPLITERDVYANAHMPDYMACKITGRQPNDWTEQVSVRSEELRTFEGLGIPSIPVVAPNDGNGVQAGTQKTRSEIMRDLGAKMTPSVWRLHESQLPDEPNRVSKEGSIILVAQMFQDGDLKIFNTCTETLRELGLYQWVREGKRTIPSPKNDHFMDAMRYAATRVEFDGVPMLQAKRTAELPADHQNTPYKRAMGSYTKKLGAKRL</sequence>
<dbReference type="EMBL" id="DAAQZM010000001">
    <property type="protein sequence ID" value="HAE1513755.1"/>
    <property type="molecule type" value="Genomic_DNA"/>
</dbReference>
<evidence type="ECO:0000313" key="1">
    <source>
        <dbReference type="EMBL" id="EBV2394244.1"/>
    </source>
</evidence>
<dbReference type="Gene3D" id="3.30.420.280">
    <property type="match status" value="1"/>
</dbReference>
<gene>
    <name evidence="1" type="ORF">DN323_01110</name>
    <name evidence="2" type="ORF">G2992_07960</name>
</gene>
<dbReference type="RefSeq" id="WP_039518818.1">
    <property type="nucleotide sequence ID" value="NZ_CBDHOZ010000032.1"/>
</dbReference>
<protein>
    <submittedName>
        <fullName evidence="2">Uncharacterized protein</fullName>
    </submittedName>
</protein>
<dbReference type="Gene3D" id="3.40.50.300">
    <property type="entry name" value="P-loop containing nucleotide triphosphate hydrolases"/>
    <property type="match status" value="1"/>
</dbReference>
<reference evidence="2" key="1">
    <citation type="journal article" date="2018" name="Genome Biol.">
        <title>SKESA: strategic k-mer extension for scrupulous assemblies.</title>
        <authorList>
            <person name="Souvorov A."/>
            <person name="Agarwala R."/>
            <person name="Lipman D.J."/>
        </authorList>
    </citation>
    <scope>NUCLEOTIDE SEQUENCE</scope>
    <source>
        <strain evidence="2">Salmonella enterica</strain>
    </source>
</reference>
<name>A0A3V3U5S8_SALET</name>
<dbReference type="Pfam" id="PF03237">
    <property type="entry name" value="Terminase_6N"/>
    <property type="match status" value="1"/>
</dbReference>
<proteinExistence type="predicted"/>
<accession>A0A3V3U5S8</accession>
<reference evidence="1" key="2">
    <citation type="submission" date="2018-06" db="EMBL/GenBank/DDBJ databases">
        <authorList>
            <person name="Ashton P.M."/>
            <person name="Dallman T."/>
            <person name="Nair S."/>
            <person name="De Pinna E."/>
            <person name="Peters T."/>
            <person name="Grant K."/>
        </authorList>
    </citation>
    <scope>NUCLEOTIDE SEQUENCE</scope>
    <source>
        <strain evidence="1">288881</strain>
    </source>
</reference>
<reference evidence="2" key="3">
    <citation type="submission" date="2019-10" db="EMBL/GenBank/DDBJ databases">
        <authorList>
            <consortium name="NCBI Pathogen Detection Project"/>
        </authorList>
    </citation>
    <scope>NUCLEOTIDE SEQUENCE</scope>
    <source>
        <strain evidence="2">Salmonella enterica</strain>
    </source>
</reference>
<comment type="caution">
    <text evidence="2">The sequence shown here is derived from an EMBL/GenBank/DDBJ whole genome shotgun (WGS) entry which is preliminary data.</text>
</comment>
<dbReference type="AlphaFoldDB" id="A0A3V3U5S8"/>
<evidence type="ECO:0000313" key="2">
    <source>
        <dbReference type="EMBL" id="HAE1513755.1"/>
    </source>
</evidence>
<organism evidence="2">
    <name type="scientific">Salmonella enterica subsp. enterica serovar Havana</name>
    <dbReference type="NCBI Taxonomy" id="179997"/>
    <lineage>
        <taxon>Bacteria</taxon>
        <taxon>Pseudomonadati</taxon>
        <taxon>Pseudomonadota</taxon>
        <taxon>Gammaproteobacteria</taxon>
        <taxon>Enterobacterales</taxon>
        <taxon>Enterobacteriaceae</taxon>
        <taxon>Salmonella</taxon>
    </lineage>
</organism>
<dbReference type="EMBL" id="AAHEPM010000001">
    <property type="protein sequence ID" value="EBV2394244.1"/>
    <property type="molecule type" value="Genomic_DNA"/>
</dbReference>
<dbReference type="InterPro" id="IPR027417">
    <property type="entry name" value="P-loop_NTPase"/>
</dbReference>